<dbReference type="PANTHER" id="PTHR30592">
    <property type="entry name" value="FORMATE DEHYDROGENASE"/>
    <property type="match status" value="1"/>
</dbReference>
<gene>
    <name evidence="3" type="primary">fdhD_1</name>
    <name evidence="3" type="ORF">KBTEX_00397</name>
</gene>
<evidence type="ECO:0000256" key="2">
    <source>
        <dbReference type="ARBA" id="ARBA00023150"/>
    </source>
</evidence>
<dbReference type="HAMAP" id="MF_00187">
    <property type="entry name" value="FdhD"/>
    <property type="match status" value="1"/>
</dbReference>
<dbReference type="Pfam" id="PF02634">
    <property type="entry name" value="FdhD-NarQ"/>
    <property type="match status" value="1"/>
</dbReference>
<dbReference type="GO" id="GO:0006777">
    <property type="term" value="P:Mo-molybdopterin cofactor biosynthetic process"/>
    <property type="evidence" value="ECO:0007669"/>
    <property type="project" value="UniProtKB-KW"/>
</dbReference>
<dbReference type="AlphaFoldDB" id="A0A5B8R9D2"/>
<organism evidence="3">
    <name type="scientific">uncultured organism</name>
    <dbReference type="NCBI Taxonomy" id="155900"/>
    <lineage>
        <taxon>unclassified sequences</taxon>
        <taxon>environmental samples</taxon>
    </lineage>
</organism>
<name>A0A5B8R9D2_9ZZZZ</name>
<dbReference type="GO" id="GO:0016783">
    <property type="term" value="F:sulfurtransferase activity"/>
    <property type="evidence" value="ECO:0007669"/>
    <property type="project" value="InterPro"/>
</dbReference>
<sequence length="300" mass="30611">MSARPATGRPGRVPVDVPVVTDDAAAGPPRAAPYREVPVARWSGGARAEGLRRVPEEVPVAVRVDCADYAVMLASPTDLEDFGVGFLYTEGVIDGPGDIAALSHSEHDEGIVLRVERCAGATPIAEVREGGRRIAGATGCGLCGVEALSDAVRPVRRVPAAAAVDAAAVHRAVAGLREWQPLNASTGALHAAAFAAADGTIVIAREDVGRHNALDKLAGALLRDGIDPGDGFVVMTSRCSYELVQKAARLGTGTLCTVSAPTGLAIRLAGEAGMTLIAQARGDGFSVLTGRVADAATGGR</sequence>
<dbReference type="PIRSF" id="PIRSF015626">
    <property type="entry name" value="FdhD"/>
    <property type="match status" value="1"/>
</dbReference>
<protein>
    <submittedName>
        <fullName evidence="3">Sulfur carrier protein FdhD</fullName>
    </submittedName>
</protein>
<dbReference type="NCBIfam" id="TIGR00129">
    <property type="entry name" value="fdhD_narQ"/>
    <property type="match status" value="1"/>
</dbReference>
<dbReference type="InterPro" id="IPR016193">
    <property type="entry name" value="Cytidine_deaminase-like"/>
</dbReference>
<dbReference type="EMBL" id="MN079079">
    <property type="protein sequence ID" value="QEA04094.1"/>
    <property type="molecule type" value="Genomic_DNA"/>
</dbReference>
<accession>A0A5B8R9D2</accession>
<keyword evidence="2" id="KW-0501">Molybdenum cofactor biosynthesis</keyword>
<dbReference type="SUPFAM" id="SSF53927">
    <property type="entry name" value="Cytidine deaminase-like"/>
    <property type="match status" value="1"/>
</dbReference>
<dbReference type="InterPro" id="IPR003786">
    <property type="entry name" value="FdhD"/>
</dbReference>
<reference evidence="3" key="1">
    <citation type="submission" date="2019-06" db="EMBL/GenBank/DDBJ databases">
        <authorList>
            <person name="Murdoch R.W."/>
            <person name="Fathepure B."/>
        </authorList>
    </citation>
    <scope>NUCLEOTIDE SEQUENCE</scope>
</reference>
<dbReference type="Gene3D" id="3.40.140.10">
    <property type="entry name" value="Cytidine Deaminase, domain 2"/>
    <property type="match status" value="1"/>
</dbReference>
<proteinExistence type="inferred from homology"/>
<dbReference type="Gene3D" id="3.10.20.10">
    <property type="match status" value="1"/>
</dbReference>
<evidence type="ECO:0000256" key="1">
    <source>
        <dbReference type="ARBA" id="ARBA00022490"/>
    </source>
</evidence>
<dbReference type="PANTHER" id="PTHR30592:SF1">
    <property type="entry name" value="SULFUR CARRIER PROTEIN FDHD"/>
    <property type="match status" value="1"/>
</dbReference>
<evidence type="ECO:0000313" key="3">
    <source>
        <dbReference type="EMBL" id="QEA04094.1"/>
    </source>
</evidence>
<keyword evidence="1" id="KW-0963">Cytoplasm</keyword>